<name>A0A560F6N0_9PROT</name>
<feature type="transmembrane region" description="Helical" evidence="1">
    <location>
        <begin position="191"/>
        <end position="219"/>
    </location>
</feature>
<keyword evidence="1" id="KW-1133">Transmembrane helix</keyword>
<keyword evidence="1" id="KW-0472">Membrane</keyword>
<gene>
    <name evidence="2" type="ORF">FBZ89_11135</name>
</gene>
<comment type="caution">
    <text evidence="2">The sequence shown here is derived from an EMBL/GenBank/DDBJ whole genome shotgun (WGS) entry which is preliminary data.</text>
</comment>
<proteinExistence type="predicted"/>
<feature type="transmembrane region" description="Helical" evidence="1">
    <location>
        <begin position="160"/>
        <end position="185"/>
    </location>
</feature>
<dbReference type="RefSeq" id="WP_145751163.1">
    <property type="nucleotide sequence ID" value="NZ_VITN01000011.1"/>
</dbReference>
<evidence type="ECO:0000313" key="2">
    <source>
        <dbReference type="EMBL" id="TWB17184.1"/>
    </source>
</evidence>
<reference evidence="2 3" key="1">
    <citation type="submission" date="2019-06" db="EMBL/GenBank/DDBJ databases">
        <title>Genomic Encyclopedia of Type Strains, Phase IV (KMG-V): Genome sequencing to study the core and pangenomes of soil and plant-associated prokaryotes.</title>
        <authorList>
            <person name="Whitman W."/>
        </authorList>
    </citation>
    <scope>NUCLEOTIDE SEQUENCE [LARGE SCALE GENOMIC DNA]</scope>
    <source>
        <strain evidence="2 3">BR 11880</strain>
    </source>
</reference>
<evidence type="ECO:0000256" key="1">
    <source>
        <dbReference type="SAM" id="Phobius"/>
    </source>
</evidence>
<dbReference type="Proteomes" id="UP000319859">
    <property type="component" value="Unassembled WGS sequence"/>
</dbReference>
<organism evidence="2 3">
    <name type="scientific">Nitrospirillum amazonense</name>
    <dbReference type="NCBI Taxonomy" id="28077"/>
    <lineage>
        <taxon>Bacteria</taxon>
        <taxon>Pseudomonadati</taxon>
        <taxon>Pseudomonadota</taxon>
        <taxon>Alphaproteobacteria</taxon>
        <taxon>Rhodospirillales</taxon>
        <taxon>Azospirillaceae</taxon>
        <taxon>Nitrospirillum</taxon>
    </lineage>
</organism>
<dbReference type="OrthoDB" id="9204728at2"/>
<dbReference type="EMBL" id="VITN01000011">
    <property type="protein sequence ID" value="TWB17184.1"/>
    <property type="molecule type" value="Genomic_DNA"/>
</dbReference>
<protein>
    <submittedName>
        <fullName evidence="2">Uncharacterized protein</fullName>
    </submittedName>
</protein>
<keyword evidence="1" id="KW-0812">Transmembrane</keyword>
<accession>A0A560F6N0</accession>
<dbReference type="AlphaFoldDB" id="A0A560F6N0"/>
<evidence type="ECO:0000313" key="3">
    <source>
        <dbReference type="Proteomes" id="UP000319859"/>
    </source>
</evidence>
<sequence>MSTAVVSSERLFVFDEKNTLRLWLEEKVASHDLTPTEADQMLREYETQGKLWTGPFKDTFGGVKLIYKLAKDMKSWKGARVYFTQGKTGDLVTIKGWPGGRNILSGTRYKVDNPKIVELQIGKPGIRAAAKESARFGVYLVVAVDVADYILRDNATLGQLLGSLTVDIPSVVLASVAGAAAGSYVAGSSVAGLAVIGSFACGPFLVALAVGVVVGYGLYKLDEYFHLTDRLSDAYDRGLTKLSQAFQQLGEEAEQRFHQLATSKMVHDLSQDAHDIATKLARQADWVRWELAHW</sequence>